<dbReference type="PROSITE" id="PS50041">
    <property type="entry name" value="C_TYPE_LECTIN_2"/>
    <property type="match status" value="1"/>
</dbReference>
<keyword evidence="4" id="KW-0812">Transmembrane</keyword>
<keyword evidence="4" id="KW-0472">Membrane</keyword>
<dbReference type="InterPro" id="IPR016187">
    <property type="entry name" value="CTDL_fold"/>
</dbReference>
<evidence type="ECO:0000256" key="3">
    <source>
        <dbReference type="SAM" id="MobiDB-lite"/>
    </source>
</evidence>
<reference evidence="6 7" key="1">
    <citation type="journal article" date="2008" name="Nature">
        <title>Genome analysis of the platypus reveals unique signatures of evolution.</title>
        <authorList>
            <person name="Warren W.C."/>
            <person name="Hillier L.W."/>
            <person name="Marshall Graves J.A."/>
            <person name="Birney E."/>
            <person name="Ponting C.P."/>
            <person name="Grutzner F."/>
            <person name="Belov K."/>
            <person name="Miller W."/>
            <person name="Clarke L."/>
            <person name="Chinwalla A.T."/>
            <person name="Yang S.P."/>
            <person name="Heger A."/>
            <person name="Locke D.P."/>
            <person name="Miethke P."/>
            <person name="Waters P.D."/>
            <person name="Veyrunes F."/>
            <person name="Fulton L."/>
            <person name="Fulton B."/>
            <person name="Graves T."/>
            <person name="Wallis J."/>
            <person name="Puente X.S."/>
            <person name="Lopez-Otin C."/>
            <person name="Ordonez G.R."/>
            <person name="Eichler E.E."/>
            <person name="Chen L."/>
            <person name="Cheng Z."/>
            <person name="Deakin J.E."/>
            <person name="Alsop A."/>
            <person name="Thompson K."/>
            <person name="Kirby P."/>
            <person name="Papenfuss A.T."/>
            <person name="Wakefield M.J."/>
            <person name="Olender T."/>
            <person name="Lancet D."/>
            <person name="Huttley G.A."/>
            <person name="Smit A.F."/>
            <person name="Pask A."/>
            <person name="Temple-Smith P."/>
            <person name="Batzer M.A."/>
            <person name="Walker J.A."/>
            <person name="Konkel M.K."/>
            <person name="Harris R.S."/>
            <person name="Whittington C.M."/>
            <person name="Wong E.S."/>
            <person name="Gemmell N.J."/>
            <person name="Buschiazzo E."/>
            <person name="Vargas Jentzsch I.M."/>
            <person name="Merkel A."/>
            <person name="Schmitz J."/>
            <person name="Zemann A."/>
            <person name="Churakov G."/>
            <person name="Kriegs J.O."/>
            <person name="Brosius J."/>
            <person name="Murchison E.P."/>
            <person name="Sachidanandam R."/>
            <person name="Smith C."/>
            <person name="Hannon G.J."/>
            <person name="Tsend-Ayush E."/>
            <person name="McMillan D."/>
            <person name="Attenborough R."/>
            <person name="Rens W."/>
            <person name="Ferguson-Smith M."/>
            <person name="Lefevre C.M."/>
            <person name="Sharp J.A."/>
            <person name="Nicholas K.R."/>
            <person name="Ray D.A."/>
            <person name="Kube M."/>
            <person name="Reinhardt R."/>
            <person name="Pringle T.H."/>
            <person name="Taylor J."/>
            <person name="Jones R.C."/>
            <person name="Nixon B."/>
            <person name="Dacheux J.L."/>
            <person name="Niwa H."/>
            <person name="Sekita Y."/>
            <person name="Huang X."/>
            <person name="Stark A."/>
            <person name="Kheradpour P."/>
            <person name="Kellis M."/>
            <person name="Flicek P."/>
            <person name="Chen Y."/>
            <person name="Webber C."/>
            <person name="Hardison R."/>
            <person name="Nelson J."/>
            <person name="Hallsworth-Pepin K."/>
            <person name="Delehaunty K."/>
            <person name="Markovic C."/>
            <person name="Minx P."/>
            <person name="Feng Y."/>
            <person name="Kremitzki C."/>
            <person name="Mitreva M."/>
            <person name="Glasscock J."/>
            <person name="Wylie T."/>
            <person name="Wohldmann P."/>
            <person name="Thiru P."/>
            <person name="Nhan M.N."/>
            <person name="Pohl C.S."/>
            <person name="Smith S.M."/>
            <person name="Hou S."/>
            <person name="Nefedov M."/>
            <person name="de Jong P.J."/>
            <person name="Renfree M.B."/>
            <person name="Mardis E.R."/>
            <person name="Wilson R.K."/>
        </authorList>
    </citation>
    <scope>NUCLEOTIDE SEQUENCE [LARGE SCALE GENOMIC DNA]</scope>
    <source>
        <strain evidence="6 7">Glennie</strain>
    </source>
</reference>
<feature type="region of interest" description="Disordered" evidence="3">
    <location>
        <begin position="128"/>
        <end position="149"/>
    </location>
</feature>
<proteinExistence type="predicted"/>
<dbReference type="InterPro" id="IPR050828">
    <property type="entry name" value="C-type_lectin/matrix_domain"/>
</dbReference>
<dbReference type="GO" id="GO:0005886">
    <property type="term" value="C:plasma membrane"/>
    <property type="evidence" value="ECO:0007669"/>
    <property type="project" value="UniProtKB-SubCell"/>
</dbReference>
<keyword evidence="7" id="KW-1185">Reference proteome</keyword>
<dbReference type="PANTHER" id="PTHR45710:SF31">
    <property type="entry name" value="EARLY ACTIVATION ANTIGEN CD69"/>
    <property type="match status" value="1"/>
</dbReference>
<dbReference type="Proteomes" id="UP000002279">
    <property type="component" value="Chromosome 17"/>
</dbReference>
<reference evidence="6" key="3">
    <citation type="submission" date="2025-09" db="UniProtKB">
        <authorList>
            <consortium name="Ensembl"/>
        </authorList>
    </citation>
    <scope>IDENTIFICATION</scope>
    <source>
        <strain evidence="6">Glennie</strain>
    </source>
</reference>
<evidence type="ECO:0000256" key="2">
    <source>
        <dbReference type="ARBA" id="ARBA00022734"/>
    </source>
</evidence>
<keyword evidence="4" id="KW-1133">Transmembrane helix</keyword>
<dbReference type="AlphaFoldDB" id="A0A6I8NB05"/>
<feature type="domain" description="C-type lectin" evidence="5">
    <location>
        <begin position="55"/>
        <end position="137"/>
    </location>
</feature>
<dbReference type="PANTHER" id="PTHR45710">
    <property type="entry name" value="C-TYPE LECTIN DOMAIN-CONTAINING PROTEIN 180"/>
    <property type="match status" value="1"/>
</dbReference>
<dbReference type="InterPro" id="IPR033992">
    <property type="entry name" value="NKR-like_CTLD"/>
</dbReference>
<evidence type="ECO:0000313" key="7">
    <source>
        <dbReference type="Proteomes" id="UP000002279"/>
    </source>
</evidence>
<feature type="transmembrane region" description="Helical" evidence="4">
    <location>
        <begin position="15"/>
        <end position="38"/>
    </location>
</feature>
<reference evidence="6" key="2">
    <citation type="submission" date="2025-08" db="UniProtKB">
        <authorList>
            <consortium name="Ensembl"/>
        </authorList>
    </citation>
    <scope>IDENTIFICATION</scope>
    <source>
        <strain evidence="6">Glennie</strain>
    </source>
</reference>
<evidence type="ECO:0000256" key="4">
    <source>
        <dbReference type="SAM" id="Phobius"/>
    </source>
</evidence>
<evidence type="ECO:0000259" key="5">
    <source>
        <dbReference type="PROSITE" id="PS50041"/>
    </source>
</evidence>
<accession>A0A6I8NB05</accession>
<dbReference type="CDD" id="cd03593">
    <property type="entry name" value="CLECT_NK_receptors_like"/>
    <property type="match status" value="1"/>
</dbReference>
<organism evidence="6 7">
    <name type="scientific">Ornithorhynchus anatinus</name>
    <name type="common">Duckbill platypus</name>
    <dbReference type="NCBI Taxonomy" id="9258"/>
    <lineage>
        <taxon>Eukaryota</taxon>
        <taxon>Metazoa</taxon>
        <taxon>Chordata</taxon>
        <taxon>Craniata</taxon>
        <taxon>Vertebrata</taxon>
        <taxon>Euteleostomi</taxon>
        <taxon>Mammalia</taxon>
        <taxon>Monotremata</taxon>
        <taxon>Ornithorhynchidae</taxon>
        <taxon>Ornithorhynchus</taxon>
    </lineage>
</organism>
<evidence type="ECO:0000313" key="6">
    <source>
        <dbReference type="Ensembl" id="ENSOANP00000037968.1"/>
    </source>
</evidence>
<protein>
    <recommendedName>
        <fullName evidence="5">C-type lectin domain-containing protein</fullName>
    </recommendedName>
</protein>
<keyword evidence="2" id="KW-0430">Lectin</keyword>
<dbReference type="Bgee" id="ENSOANG00000050698">
    <property type="expression patterns" value="Expressed in fibroblast and 7 other cell types or tissues"/>
</dbReference>
<dbReference type="InterPro" id="IPR016186">
    <property type="entry name" value="C-type_lectin-like/link_sf"/>
</dbReference>
<name>A0A6I8NB05_ORNAN</name>
<dbReference type="Gene3D" id="3.10.100.10">
    <property type="entry name" value="Mannose-Binding Protein A, subunit A"/>
    <property type="match status" value="1"/>
</dbReference>
<evidence type="ECO:0000256" key="1">
    <source>
        <dbReference type="ARBA" id="ARBA00004401"/>
    </source>
</evidence>
<sequence length="219" mass="24488">MAAREDTVTFRRRPAILVGAAVIVIFAVLIIALAATAAKTCPKIGETCPEDWLQLRKKCYFSSSEHESKRNWSDSQEYCRSQGGDLVVIENKQELVFIQQFKNFWIGLHRTNEGFFWVTGAPLNQSLSPRSLPGQSCGDKGEKERGTQSESILFKQEHLQLAPKPSLIPIPPGTNRQELASHSFLERTLIMYQQLPGTQSSLRHSVLPPLPGHLPPLTI</sequence>
<dbReference type="GO" id="GO:0030246">
    <property type="term" value="F:carbohydrate binding"/>
    <property type="evidence" value="ECO:0007669"/>
    <property type="project" value="UniProtKB-KW"/>
</dbReference>
<dbReference type="Ensembl" id="ENSOANT00000072309.1">
    <property type="protein sequence ID" value="ENSOANP00000037968.1"/>
    <property type="gene ID" value="ENSOANG00000050698.1"/>
</dbReference>
<comment type="subcellular location">
    <subcellularLocation>
        <location evidence="1">Cell membrane</location>
        <topology evidence="1">Single-pass type II membrane protein</topology>
    </subcellularLocation>
</comment>
<dbReference type="InParanoid" id="A0A6I8NB05"/>
<dbReference type="GeneTree" id="ENSGT00940000155319"/>
<dbReference type="SMART" id="SM00034">
    <property type="entry name" value="CLECT"/>
    <property type="match status" value="1"/>
</dbReference>
<dbReference type="SUPFAM" id="SSF56436">
    <property type="entry name" value="C-type lectin-like"/>
    <property type="match status" value="1"/>
</dbReference>
<dbReference type="Pfam" id="PF00059">
    <property type="entry name" value="Lectin_C"/>
    <property type="match status" value="1"/>
</dbReference>
<dbReference type="InterPro" id="IPR001304">
    <property type="entry name" value="C-type_lectin-like"/>
</dbReference>